<protein>
    <submittedName>
        <fullName evidence="2">Uncharacterized protein</fullName>
    </submittedName>
</protein>
<name>A0AAV5V300_9BILA</name>
<evidence type="ECO:0000313" key="2">
    <source>
        <dbReference type="EMBL" id="GMT12748.1"/>
    </source>
</evidence>
<accession>A0AAV5V300</accession>
<feature type="non-terminal residue" evidence="2">
    <location>
        <position position="126"/>
    </location>
</feature>
<proteinExistence type="predicted"/>
<keyword evidence="1" id="KW-0732">Signal</keyword>
<sequence length="126" mass="14688">SYPHICLLFLLLALAGRIECDEFDIENDMPDPAEISEKLNRNLALVCTHITNMESNNKVAKMYADFVERSIPIKEFKMQEMEGLFKLGSRGLVRYLVDEFETAYGKNKKEEFEVWCIDFTRKLAKK</sequence>
<feature type="chain" id="PRO_5043327493" evidence="1">
    <location>
        <begin position="21"/>
        <end position="126"/>
    </location>
</feature>
<organism evidence="2 3">
    <name type="scientific">Pristionchus fissidentatus</name>
    <dbReference type="NCBI Taxonomy" id="1538716"/>
    <lineage>
        <taxon>Eukaryota</taxon>
        <taxon>Metazoa</taxon>
        <taxon>Ecdysozoa</taxon>
        <taxon>Nematoda</taxon>
        <taxon>Chromadorea</taxon>
        <taxon>Rhabditida</taxon>
        <taxon>Rhabditina</taxon>
        <taxon>Diplogasteromorpha</taxon>
        <taxon>Diplogasteroidea</taxon>
        <taxon>Neodiplogasteridae</taxon>
        <taxon>Pristionchus</taxon>
    </lineage>
</organism>
<feature type="non-terminal residue" evidence="2">
    <location>
        <position position="1"/>
    </location>
</feature>
<reference evidence="2" key="1">
    <citation type="submission" date="2023-10" db="EMBL/GenBank/DDBJ databases">
        <title>Genome assembly of Pristionchus species.</title>
        <authorList>
            <person name="Yoshida K."/>
            <person name="Sommer R.J."/>
        </authorList>
    </citation>
    <scope>NUCLEOTIDE SEQUENCE</scope>
    <source>
        <strain evidence="2">RS5133</strain>
    </source>
</reference>
<dbReference type="EMBL" id="BTSY01000002">
    <property type="protein sequence ID" value="GMT12748.1"/>
    <property type="molecule type" value="Genomic_DNA"/>
</dbReference>
<feature type="signal peptide" evidence="1">
    <location>
        <begin position="1"/>
        <end position="20"/>
    </location>
</feature>
<dbReference type="Proteomes" id="UP001432322">
    <property type="component" value="Unassembled WGS sequence"/>
</dbReference>
<dbReference type="AlphaFoldDB" id="A0AAV5V300"/>
<evidence type="ECO:0000313" key="3">
    <source>
        <dbReference type="Proteomes" id="UP001432322"/>
    </source>
</evidence>
<evidence type="ECO:0000256" key="1">
    <source>
        <dbReference type="SAM" id="SignalP"/>
    </source>
</evidence>
<comment type="caution">
    <text evidence="2">The sequence shown here is derived from an EMBL/GenBank/DDBJ whole genome shotgun (WGS) entry which is preliminary data.</text>
</comment>
<gene>
    <name evidence="2" type="ORF">PFISCL1PPCAC_4045</name>
</gene>
<keyword evidence="3" id="KW-1185">Reference proteome</keyword>